<organism evidence="1 2">
    <name type="scientific">Nepenthes gracilis</name>
    <name type="common">Slender pitcher plant</name>
    <dbReference type="NCBI Taxonomy" id="150966"/>
    <lineage>
        <taxon>Eukaryota</taxon>
        <taxon>Viridiplantae</taxon>
        <taxon>Streptophyta</taxon>
        <taxon>Embryophyta</taxon>
        <taxon>Tracheophyta</taxon>
        <taxon>Spermatophyta</taxon>
        <taxon>Magnoliopsida</taxon>
        <taxon>eudicotyledons</taxon>
        <taxon>Gunneridae</taxon>
        <taxon>Pentapetalae</taxon>
        <taxon>Caryophyllales</taxon>
        <taxon>Nepenthaceae</taxon>
        <taxon>Nepenthes</taxon>
    </lineage>
</organism>
<dbReference type="Proteomes" id="UP001279734">
    <property type="component" value="Unassembled WGS sequence"/>
</dbReference>
<reference evidence="1" key="1">
    <citation type="submission" date="2023-05" db="EMBL/GenBank/DDBJ databases">
        <title>Nepenthes gracilis genome sequencing.</title>
        <authorList>
            <person name="Fukushima K."/>
        </authorList>
    </citation>
    <scope>NUCLEOTIDE SEQUENCE</scope>
    <source>
        <strain evidence="1">SING2019-196</strain>
    </source>
</reference>
<accession>A0AAD3TAS8</accession>
<dbReference type="AlphaFoldDB" id="A0AAD3TAS8"/>
<gene>
    <name evidence="1" type="ORF">Nepgr_026940</name>
</gene>
<name>A0AAD3TAS8_NEPGR</name>
<keyword evidence="2" id="KW-1185">Reference proteome</keyword>
<protein>
    <submittedName>
        <fullName evidence="1">Uncharacterized protein</fullName>
    </submittedName>
</protein>
<comment type="caution">
    <text evidence="1">The sequence shown here is derived from an EMBL/GenBank/DDBJ whole genome shotgun (WGS) entry which is preliminary data.</text>
</comment>
<sequence>MVVRRFKSSVPCLKASPPLPLPFLLLIANLRSLAISAITKQFRKASVKKELAFISSKGWTHTSLLWKHLHLGLNSNKVTALYNWKHFIFRYAIVFTLQLCKLSC</sequence>
<proteinExistence type="predicted"/>
<dbReference type="EMBL" id="BSYO01000029">
    <property type="protein sequence ID" value="GMH25097.1"/>
    <property type="molecule type" value="Genomic_DNA"/>
</dbReference>
<evidence type="ECO:0000313" key="2">
    <source>
        <dbReference type="Proteomes" id="UP001279734"/>
    </source>
</evidence>
<evidence type="ECO:0000313" key="1">
    <source>
        <dbReference type="EMBL" id="GMH25097.1"/>
    </source>
</evidence>